<evidence type="ECO:0000313" key="3">
    <source>
        <dbReference type="Proteomes" id="UP000521943"/>
    </source>
</evidence>
<feature type="signal peptide" evidence="1">
    <location>
        <begin position="1"/>
        <end position="21"/>
    </location>
</feature>
<accession>A0A8H6HDZ2</accession>
<reference evidence="2 3" key="1">
    <citation type="submission" date="2020-07" db="EMBL/GenBank/DDBJ databases">
        <title>Comparative genomics of pyrophilous fungi reveals a link between fire events and developmental genes.</title>
        <authorList>
            <consortium name="DOE Joint Genome Institute"/>
            <person name="Steindorff A.S."/>
            <person name="Carver A."/>
            <person name="Calhoun S."/>
            <person name="Stillman K."/>
            <person name="Liu H."/>
            <person name="Lipzen A."/>
            <person name="Pangilinan J."/>
            <person name="Labutti K."/>
            <person name="Bruns T.D."/>
            <person name="Grigoriev I.V."/>
        </authorList>
    </citation>
    <scope>NUCLEOTIDE SEQUENCE [LARGE SCALE GENOMIC DNA]</scope>
    <source>
        <strain evidence="2 3">CBS 144469</strain>
    </source>
</reference>
<keyword evidence="1" id="KW-0732">Signal</keyword>
<dbReference type="Proteomes" id="UP000521943">
    <property type="component" value="Unassembled WGS sequence"/>
</dbReference>
<dbReference type="AlphaFoldDB" id="A0A8H6HDZ2"/>
<proteinExistence type="predicted"/>
<keyword evidence="3" id="KW-1185">Reference proteome</keyword>
<evidence type="ECO:0008006" key="4">
    <source>
        <dbReference type="Google" id="ProtNLM"/>
    </source>
</evidence>
<evidence type="ECO:0000256" key="1">
    <source>
        <dbReference type="SAM" id="SignalP"/>
    </source>
</evidence>
<dbReference type="EMBL" id="JACGCI010000109">
    <property type="protein sequence ID" value="KAF6745213.1"/>
    <property type="molecule type" value="Genomic_DNA"/>
</dbReference>
<gene>
    <name evidence="2" type="ORF">DFP72DRAFT_1176449</name>
</gene>
<protein>
    <recommendedName>
        <fullName evidence="4">Secreted protein</fullName>
    </recommendedName>
</protein>
<organism evidence="2 3">
    <name type="scientific">Ephemerocybe angulata</name>
    <dbReference type="NCBI Taxonomy" id="980116"/>
    <lineage>
        <taxon>Eukaryota</taxon>
        <taxon>Fungi</taxon>
        <taxon>Dikarya</taxon>
        <taxon>Basidiomycota</taxon>
        <taxon>Agaricomycotina</taxon>
        <taxon>Agaricomycetes</taxon>
        <taxon>Agaricomycetidae</taxon>
        <taxon>Agaricales</taxon>
        <taxon>Agaricineae</taxon>
        <taxon>Psathyrellaceae</taxon>
        <taxon>Ephemerocybe</taxon>
    </lineage>
</organism>
<sequence>MKVTIPSILLGILSLSTCAFAYLDYNELDAQDSTNSLLVERNTVEVPFQHSLRSFLEQAADAYRRALDDHDDLLEARSDSVSPKIILHVNGESTKKELNGPSPKTWTAQDVQKHAMWKTLLTAATCKLHLGSSTMTNPKVLSLVAVKDSQIVILDCHDPNLVVIRLAIKKGTDGAQEKLPLPMVAYKTWDASELVKEVNKENAYKSLGPSCWIFFVPEGSSKPQKITSLQAVPQNGRVVITCK</sequence>
<comment type="caution">
    <text evidence="2">The sequence shown here is derived from an EMBL/GenBank/DDBJ whole genome shotgun (WGS) entry which is preliminary data.</text>
</comment>
<feature type="chain" id="PRO_5034996269" description="Secreted protein" evidence="1">
    <location>
        <begin position="22"/>
        <end position="243"/>
    </location>
</feature>
<evidence type="ECO:0000313" key="2">
    <source>
        <dbReference type="EMBL" id="KAF6745213.1"/>
    </source>
</evidence>
<name>A0A8H6HDZ2_9AGAR</name>